<dbReference type="RefSeq" id="WP_207419548.1">
    <property type="nucleotide sequence ID" value="NZ_CP061177.1"/>
</dbReference>
<name>A0ABS3KV68_9PROT</name>
<sequence length="341" mass="35834">MTSRKQAAPAAPSPSRFRRVLLALLAVALLLCAAYAALLWWMGGQMRLALDNWAAQRRAQGWVVEYAEPAWQPEPLAATLRLPAVRLESGGVAWRAERVLARVSPFSPQRLRLDASGEQSLALGGPPMPLTAATAQAEIALSGGRDALLALRGAALSTPAGPLRLDNGQINLDLGDQPGTAALSGRLHGLALPVDVPLGPRIEELTLQSRLHGLPDGAGAAAAQATRWRDAGGRLEIMGLTLRWGAMAGSAAATLALDAALQPSGIGTLRIANPAALLDALGEANAVPARNLSMARRLLPLMTRPDAAGAPVVELPVTLEDRTLGIMRLPLLRLQPWVWAP</sequence>
<evidence type="ECO:0000313" key="2">
    <source>
        <dbReference type="Proteomes" id="UP001518989"/>
    </source>
</evidence>
<evidence type="ECO:0000313" key="1">
    <source>
        <dbReference type="EMBL" id="MBO1081374.1"/>
    </source>
</evidence>
<reference evidence="1 2" key="1">
    <citation type="submission" date="2020-09" db="EMBL/GenBank/DDBJ databases">
        <title>Roseomonas.</title>
        <authorList>
            <person name="Zhu W."/>
        </authorList>
    </citation>
    <scope>NUCLEOTIDE SEQUENCE [LARGE SCALE GENOMIC DNA]</scope>
    <source>
        <strain evidence="1 2">573</strain>
    </source>
</reference>
<dbReference type="Proteomes" id="UP001518989">
    <property type="component" value="Unassembled WGS sequence"/>
</dbReference>
<accession>A0ABS3KV68</accession>
<dbReference type="Pfam" id="PF09898">
    <property type="entry name" value="DUF2125"/>
    <property type="match status" value="1"/>
</dbReference>
<organism evidence="1 2">
    <name type="scientific">Roseomonas haemaphysalidis</name>
    <dbReference type="NCBI Taxonomy" id="2768162"/>
    <lineage>
        <taxon>Bacteria</taxon>
        <taxon>Pseudomonadati</taxon>
        <taxon>Pseudomonadota</taxon>
        <taxon>Alphaproteobacteria</taxon>
        <taxon>Acetobacterales</taxon>
        <taxon>Roseomonadaceae</taxon>
        <taxon>Roseomonas</taxon>
    </lineage>
</organism>
<keyword evidence="2" id="KW-1185">Reference proteome</keyword>
<dbReference type="InterPro" id="IPR018666">
    <property type="entry name" value="DUF2125"/>
</dbReference>
<proteinExistence type="predicted"/>
<protein>
    <submittedName>
        <fullName evidence="1">DUF2125 domain-containing protein</fullName>
    </submittedName>
</protein>
<dbReference type="EMBL" id="JACTNG010000014">
    <property type="protein sequence ID" value="MBO1081374.1"/>
    <property type="molecule type" value="Genomic_DNA"/>
</dbReference>
<gene>
    <name evidence="1" type="ORF">IAI61_20270</name>
</gene>
<comment type="caution">
    <text evidence="1">The sequence shown here is derived from an EMBL/GenBank/DDBJ whole genome shotgun (WGS) entry which is preliminary data.</text>
</comment>